<keyword evidence="2" id="KW-1185">Reference proteome</keyword>
<dbReference type="WBParaSite" id="HPLM_0001585101-mRNA-1">
    <property type="protein sequence ID" value="HPLM_0001585101-mRNA-1"/>
    <property type="gene ID" value="HPLM_0001585101"/>
</dbReference>
<organism evidence="3">
    <name type="scientific">Haemonchus placei</name>
    <name type="common">Barber's pole worm</name>
    <dbReference type="NCBI Taxonomy" id="6290"/>
    <lineage>
        <taxon>Eukaryota</taxon>
        <taxon>Metazoa</taxon>
        <taxon>Ecdysozoa</taxon>
        <taxon>Nematoda</taxon>
        <taxon>Chromadorea</taxon>
        <taxon>Rhabditida</taxon>
        <taxon>Rhabditina</taxon>
        <taxon>Rhabditomorpha</taxon>
        <taxon>Strongyloidea</taxon>
        <taxon>Trichostrongylidae</taxon>
        <taxon>Haemonchus</taxon>
    </lineage>
</organism>
<reference evidence="1 2" key="2">
    <citation type="submission" date="2018-11" db="EMBL/GenBank/DDBJ databases">
        <authorList>
            <consortium name="Pathogen Informatics"/>
        </authorList>
    </citation>
    <scope>NUCLEOTIDE SEQUENCE [LARGE SCALE GENOMIC DNA]</scope>
    <source>
        <strain evidence="1 2">MHpl1</strain>
    </source>
</reference>
<sequence>MSHPSPIVDCCQQVASAAVGRSVGGHFVELWKQSYTLSLVPHDRRLQPAVTYTTHEKYLGQGHGFHVLVVVLPRCQVLELDPKDRETAEFM</sequence>
<evidence type="ECO:0000313" key="3">
    <source>
        <dbReference type="WBParaSite" id="HPLM_0001585101-mRNA-1"/>
    </source>
</evidence>
<dbReference type="AlphaFoldDB" id="A0A0N4WVW3"/>
<accession>A0A0N4WVW3</accession>
<reference evidence="3" key="1">
    <citation type="submission" date="2017-02" db="UniProtKB">
        <authorList>
            <consortium name="WormBaseParasite"/>
        </authorList>
    </citation>
    <scope>IDENTIFICATION</scope>
</reference>
<name>A0A0N4WVW3_HAEPC</name>
<protein>
    <submittedName>
        <fullName evidence="3">DUF4160 domain-containing protein</fullName>
    </submittedName>
</protein>
<dbReference type="EMBL" id="UZAF01019153">
    <property type="protein sequence ID" value="VDO58036.1"/>
    <property type="molecule type" value="Genomic_DNA"/>
</dbReference>
<gene>
    <name evidence="1" type="ORF">HPLM_LOCUS15843</name>
</gene>
<dbReference type="Proteomes" id="UP000268014">
    <property type="component" value="Unassembled WGS sequence"/>
</dbReference>
<evidence type="ECO:0000313" key="1">
    <source>
        <dbReference type="EMBL" id="VDO58036.1"/>
    </source>
</evidence>
<proteinExistence type="predicted"/>
<evidence type="ECO:0000313" key="2">
    <source>
        <dbReference type="Proteomes" id="UP000268014"/>
    </source>
</evidence>